<evidence type="ECO:0000256" key="2">
    <source>
        <dbReference type="ARBA" id="ARBA00023125"/>
    </source>
</evidence>
<feature type="DNA-binding region" description="H-T-H motif" evidence="4">
    <location>
        <begin position="34"/>
        <end position="53"/>
    </location>
</feature>
<dbReference type="InterPro" id="IPR050109">
    <property type="entry name" value="HTH-type_TetR-like_transc_reg"/>
</dbReference>
<evidence type="ECO:0000256" key="4">
    <source>
        <dbReference type="PROSITE-ProRule" id="PRU00335"/>
    </source>
</evidence>
<keyword evidence="3" id="KW-0804">Transcription</keyword>
<dbReference type="SUPFAM" id="SSF46689">
    <property type="entry name" value="Homeodomain-like"/>
    <property type="match status" value="1"/>
</dbReference>
<accession>A0A919W130</accession>
<dbReference type="AlphaFoldDB" id="A0A919W130"/>
<name>A0A919W130_9ACTN</name>
<evidence type="ECO:0000259" key="5">
    <source>
        <dbReference type="PROSITE" id="PS50977"/>
    </source>
</evidence>
<dbReference type="PRINTS" id="PR00455">
    <property type="entry name" value="HTHTETR"/>
</dbReference>
<evidence type="ECO:0000313" key="7">
    <source>
        <dbReference type="Proteomes" id="UP000681340"/>
    </source>
</evidence>
<dbReference type="Gene3D" id="1.10.357.10">
    <property type="entry name" value="Tetracycline Repressor, domain 2"/>
    <property type="match status" value="1"/>
</dbReference>
<dbReference type="EMBL" id="BOQL01000060">
    <property type="protein sequence ID" value="GIM76138.1"/>
    <property type="molecule type" value="Genomic_DNA"/>
</dbReference>
<dbReference type="PROSITE" id="PS50977">
    <property type="entry name" value="HTH_TETR_2"/>
    <property type="match status" value="1"/>
</dbReference>
<dbReference type="GO" id="GO:0000976">
    <property type="term" value="F:transcription cis-regulatory region binding"/>
    <property type="evidence" value="ECO:0007669"/>
    <property type="project" value="TreeGrafter"/>
</dbReference>
<organism evidence="6 7">
    <name type="scientific">Actinoplanes auranticolor</name>
    <dbReference type="NCBI Taxonomy" id="47988"/>
    <lineage>
        <taxon>Bacteria</taxon>
        <taxon>Bacillati</taxon>
        <taxon>Actinomycetota</taxon>
        <taxon>Actinomycetes</taxon>
        <taxon>Micromonosporales</taxon>
        <taxon>Micromonosporaceae</taxon>
        <taxon>Actinoplanes</taxon>
    </lineage>
</organism>
<dbReference type="Proteomes" id="UP000681340">
    <property type="component" value="Unassembled WGS sequence"/>
</dbReference>
<evidence type="ECO:0000256" key="1">
    <source>
        <dbReference type="ARBA" id="ARBA00023015"/>
    </source>
</evidence>
<keyword evidence="7" id="KW-1185">Reference proteome</keyword>
<dbReference type="InterPro" id="IPR001647">
    <property type="entry name" value="HTH_TetR"/>
</dbReference>
<feature type="domain" description="HTH tetR-type" evidence="5">
    <location>
        <begin position="11"/>
        <end position="71"/>
    </location>
</feature>
<evidence type="ECO:0000313" key="6">
    <source>
        <dbReference type="EMBL" id="GIM76138.1"/>
    </source>
</evidence>
<dbReference type="InterPro" id="IPR009057">
    <property type="entry name" value="Homeodomain-like_sf"/>
</dbReference>
<proteinExistence type="predicted"/>
<reference evidence="6" key="1">
    <citation type="submission" date="2021-03" db="EMBL/GenBank/DDBJ databases">
        <title>Whole genome shotgun sequence of Actinoplanes auranticolor NBRC 12245.</title>
        <authorList>
            <person name="Komaki H."/>
            <person name="Tamura T."/>
        </authorList>
    </citation>
    <scope>NUCLEOTIDE SEQUENCE</scope>
    <source>
        <strain evidence="6">NBRC 12245</strain>
    </source>
</reference>
<dbReference type="PANTHER" id="PTHR30055:SF234">
    <property type="entry name" value="HTH-TYPE TRANSCRIPTIONAL REGULATOR BETI"/>
    <property type="match status" value="1"/>
</dbReference>
<evidence type="ECO:0000256" key="3">
    <source>
        <dbReference type="ARBA" id="ARBA00023163"/>
    </source>
</evidence>
<keyword evidence="2 4" id="KW-0238">DNA-binding</keyword>
<dbReference type="PANTHER" id="PTHR30055">
    <property type="entry name" value="HTH-TYPE TRANSCRIPTIONAL REGULATOR RUTR"/>
    <property type="match status" value="1"/>
</dbReference>
<dbReference type="GO" id="GO:0003700">
    <property type="term" value="F:DNA-binding transcription factor activity"/>
    <property type="evidence" value="ECO:0007669"/>
    <property type="project" value="TreeGrafter"/>
</dbReference>
<keyword evidence="1" id="KW-0805">Transcription regulation</keyword>
<dbReference type="RefSeq" id="WP_212992805.1">
    <property type="nucleotide sequence ID" value="NZ_BAABEA010000018.1"/>
</dbReference>
<comment type="caution">
    <text evidence="6">The sequence shown here is derived from an EMBL/GenBank/DDBJ whole genome shotgun (WGS) entry which is preliminary data.</text>
</comment>
<sequence>MPLPRFDRLPPGTRAAILAVARSHFARAGRHEASFNQIIADAGISKTTAYHYFDGKDDLFAAVVADVTGRTLTALGPWAEAGTAEALWEQVTAGTHRLLAHLRDHPDDRAVLAGASLSEQSSPWIDHLVGNALRLGLIDTHPDLELITMATAAVIGTVDGWALRRPDANPGEALIILLRRLWNTPQK</sequence>
<protein>
    <recommendedName>
        <fullName evidence="5">HTH tetR-type domain-containing protein</fullName>
    </recommendedName>
</protein>
<dbReference type="Pfam" id="PF00440">
    <property type="entry name" value="TetR_N"/>
    <property type="match status" value="1"/>
</dbReference>
<gene>
    <name evidence="6" type="ORF">Aau02nite_69450</name>
</gene>